<dbReference type="Proteomes" id="UP000054937">
    <property type="component" value="Unassembled WGS sequence"/>
</dbReference>
<dbReference type="EMBL" id="LDAU01000054">
    <property type="protein sequence ID" value="KRX09143.1"/>
    <property type="molecule type" value="Genomic_DNA"/>
</dbReference>
<evidence type="ECO:0000256" key="2">
    <source>
        <dbReference type="SAM" id="MobiDB-lite"/>
    </source>
</evidence>
<dbReference type="GO" id="GO:0046872">
    <property type="term" value="F:metal ion binding"/>
    <property type="evidence" value="ECO:0007669"/>
    <property type="project" value="UniProtKB-KW"/>
</dbReference>
<organism evidence="3 4">
    <name type="scientific">Pseudocohnilembus persalinus</name>
    <name type="common">Ciliate</name>
    <dbReference type="NCBI Taxonomy" id="266149"/>
    <lineage>
        <taxon>Eukaryota</taxon>
        <taxon>Sar</taxon>
        <taxon>Alveolata</taxon>
        <taxon>Ciliophora</taxon>
        <taxon>Intramacronucleata</taxon>
        <taxon>Oligohymenophorea</taxon>
        <taxon>Scuticociliatia</taxon>
        <taxon>Philasterida</taxon>
        <taxon>Pseudocohnilembidae</taxon>
        <taxon>Pseudocohnilembus</taxon>
    </lineage>
</organism>
<keyword evidence="1" id="KW-0175">Coiled coil</keyword>
<dbReference type="Gene3D" id="3.40.140.10">
    <property type="entry name" value="Cytidine Deaminase, domain 2"/>
    <property type="match status" value="1"/>
</dbReference>
<keyword evidence="4" id="KW-1185">Reference proteome</keyword>
<dbReference type="SUPFAM" id="SSF53927">
    <property type="entry name" value="Cytidine deaminase-like"/>
    <property type="match status" value="1"/>
</dbReference>
<dbReference type="AlphaFoldDB" id="A0A0V0R3U1"/>
<feature type="region of interest" description="Disordered" evidence="2">
    <location>
        <begin position="29"/>
        <end position="57"/>
    </location>
</feature>
<feature type="coiled-coil region" evidence="1">
    <location>
        <begin position="317"/>
        <end position="352"/>
    </location>
</feature>
<dbReference type="PANTHER" id="PTHR11079:SF179">
    <property type="entry name" value="TRNA(ADENINE(34)) DEAMINASE, CHLOROPLASTIC"/>
    <property type="match status" value="1"/>
</dbReference>
<dbReference type="InParanoid" id="A0A0V0R3U1"/>
<name>A0A0V0R3U1_PSEPJ</name>
<evidence type="ECO:0000256" key="1">
    <source>
        <dbReference type="SAM" id="Coils"/>
    </source>
</evidence>
<dbReference type="PANTHER" id="PTHR11079">
    <property type="entry name" value="CYTOSINE DEAMINASE FAMILY MEMBER"/>
    <property type="match status" value="1"/>
</dbReference>
<dbReference type="GO" id="GO:0002100">
    <property type="term" value="P:tRNA wobble adenosine to inosine editing"/>
    <property type="evidence" value="ECO:0007669"/>
    <property type="project" value="InterPro"/>
</dbReference>
<dbReference type="GO" id="GO:0008251">
    <property type="term" value="F:tRNA-specific adenosine deaminase activity"/>
    <property type="evidence" value="ECO:0007669"/>
    <property type="project" value="InterPro"/>
</dbReference>
<reference evidence="3 4" key="1">
    <citation type="journal article" date="2015" name="Sci. Rep.">
        <title>Genome of the facultative scuticociliatosis pathogen Pseudocohnilembus persalinus provides insight into its virulence through horizontal gene transfer.</title>
        <authorList>
            <person name="Xiong J."/>
            <person name="Wang G."/>
            <person name="Cheng J."/>
            <person name="Tian M."/>
            <person name="Pan X."/>
            <person name="Warren A."/>
            <person name="Jiang C."/>
            <person name="Yuan D."/>
            <person name="Miao W."/>
        </authorList>
    </citation>
    <scope>NUCLEOTIDE SEQUENCE [LARGE SCALE GENOMIC DNA]</scope>
    <source>
        <strain evidence="3">36N120E</strain>
    </source>
</reference>
<sequence length="445" mass="53005">MKVFSKFHSEYFIQKNLDHIRRIKSLKQEYEPAEQKKQGQNSVQTENNENNINNDNKQQAQNKDQNIHFFYCLQEDFNLENVQKIQNQTSFLQQDENEENLKIQQLQKLLLEFAPIQIIQNVNVPINIPYNRQQYEQWSLYWPVKFQNEEKQYLKDLEFKEIETCKYLAKKVISLAKQAYINGNQQQACILYDPFKQIICNQSEDKTGNNQNSINHCVMQTMKTFGDIILQQKKEIIESKDFEKKLNQNICFAGKTENEIKMNQKRKSSSDLIDNELSNQIAPKDKQTCLQSNQTVQIQEKQVNQIQNLQTFTNEGQNELKDKKIKKQEKQKNQQQNKKQSIQNQAQQQQQQQYYYATNLDLYIFREPCIMCAMALTHSRIKRVFFIQQHCQAEKGGIINTQIFNLQNLNHKYLAYQIVQQNEEIQDLNEDNKNNQKQFDIKQNI</sequence>
<dbReference type="InterPro" id="IPR016193">
    <property type="entry name" value="Cytidine_deaminase-like"/>
</dbReference>
<accession>A0A0V0R3U1</accession>
<comment type="caution">
    <text evidence="3">The sequence shown here is derived from an EMBL/GenBank/DDBJ whole genome shotgun (WGS) entry which is preliminary data.</text>
</comment>
<evidence type="ECO:0000313" key="3">
    <source>
        <dbReference type="EMBL" id="KRX09143.1"/>
    </source>
</evidence>
<gene>
    <name evidence="3" type="ORF">PPERSA_08859</name>
</gene>
<dbReference type="FunCoup" id="A0A0V0R3U1">
    <property type="interactions" value="62"/>
</dbReference>
<dbReference type="OrthoDB" id="291816at2759"/>
<protein>
    <submittedName>
        <fullName evidence="3">Cytidine deaminase-like protein</fullName>
    </submittedName>
</protein>
<evidence type="ECO:0000313" key="4">
    <source>
        <dbReference type="Proteomes" id="UP000054937"/>
    </source>
</evidence>
<feature type="compositionally biased region" description="Low complexity" evidence="2">
    <location>
        <begin position="46"/>
        <end position="57"/>
    </location>
</feature>
<proteinExistence type="predicted"/>